<evidence type="ECO:0000313" key="3">
    <source>
        <dbReference type="Proteomes" id="UP000215914"/>
    </source>
</evidence>
<sequence length="56" mass="6033">MLYLLLWRLAAMVEVSALTVDSIVAAKAVEMAVTVVEMKATAAVDNTQFSNSDKES</sequence>
<keyword evidence="1" id="KW-0732">Signal</keyword>
<dbReference type="EMBL" id="MNCJ02000326">
    <property type="protein sequence ID" value="KAF5783412.1"/>
    <property type="molecule type" value="Genomic_DNA"/>
</dbReference>
<dbReference type="Proteomes" id="UP000215914">
    <property type="component" value="Unassembled WGS sequence"/>
</dbReference>
<organism evidence="2 3">
    <name type="scientific">Helianthus annuus</name>
    <name type="common">Common sunflower</name>
    <dbReference type="NCBI Taxonomy" id="4232"/>
    <lineage>
        <taxon>Eukaryota</taxon>
        <taxon>Viridiplantae</taxon>
        <taxon>Streptophyta</taxon>
        <taxon>Embryophyta</taxon>
        <taxon>Tracheophyta</taxon>
        <taxon>Spermatophyta</taxon>
        <taxon>Magnoliopsida</taxon>
        <taxon>eudicotyledons</taxon>
        <taxon>Gunneridae</taxon>
        <taxon>Pentapetalae</taxon>
        <taxon>asterids</taxon>
        <taxon>campanulids</taxon>
        <taxon>Asterales</taxon>
        <taxon>Asteraceae</taxon>
        <taxon>Asteroideae</taxon>
        <taxon>Heliantheae alliance</taxon>
        <taxon>Heliantheae</taxon>
        <taxon>Helianthus</taxon>
    </lineage>
</organism>
<dbReference type="Gramene" id="mRNA:HanXRQr2_Chr11g0507621">
    <property type="protein sequence ID" value="CDS:HanXRQr2_Chr11g0507621.1"/>
    <property type="gene ID" value="HanXRQr2_Chr11g0507621"/>
</dbReference>
<proteinExistence type="predicted"/>
<evidence type="ECO:0000256" key="1">
    <source>
        <dbReference type="SAM" id="SignalP"/>
    </source>
</evidence>
<protein>
    <submittedName>
        <fullName evidence="2">Uncharacterized protein</fullName>
    </submittedName>
</protein>
<accession>A0A9K3N1B3</accession>
<comment type="caution">
    <text evidence="2">The sequence shown here is derived from an EMBL/GenBank/DDBJ whole genome shotgun (WGS) entry which is preliminary data.</text>
</comment>
<gene>
    <name evidence="2" type="ORF">HanXRQr2_Chr11g0507621</name>
</gene>
<keyword evidence="3" id="KW-1185">Reference proteome</keyword>
<name>A0A9K3N1B3_HELAN</name>
<dbReference type="AlphaFoldDB" id="A0A9K3N1B3"/>
<reference evidence="2" key="2">
    <citation type="submission" date="2020-06" db="EMBL/GenBank/DDBJ databases">
        <title>Helianthus annuus Genome sequencing and assembly Release 2.</title>
        <authorList>
            <person name="Gouzy J."/>
            <person name="Langlade N."/>
            <person name="Munos S."/>
        </authorList>
    </citation>
    <scope>NUCLEOTIDE SEQUENCE</scope>
    <source>
        <tissue evidence="2">Leaves</tissue>
    </source>
</reference>
<feature type="chain" id="PRO_5039915716" evidence="1">
    <location>
        <begin position="18"/>
        <end position="56"/>
    </location>
</feature>
<reference evidence="2" key="1">
    <citation type="journal article" date="2017" name="Nature">
        <title>The sunflower genome provides insights into oil metabolism, flowering and Asterid evolution.</title>
        <authorList>
            <person name="Badouin H."/>
            <person name="Gouzy J."/>
            <person name="Grassa C.J."/>
            <person name="Murat F."/>
            <person name="Staton S.E."/>
            <person name="Cottret L."/>
            <person name="Lelandais-Briere C."/>
            <person name="Owens G.L."/>
            <person name="Carrere S."/>
            <person name="Mayjonade B."/>
            <person name="Legrand L."/>
            <person name="Gill N."/>
            <person name="Kane N.C."/>
            <person name="Bowers J.E."/>
            <person name="Hubner S."/>
            <person name="Bellec A."/>
            <person name="Berard A."/>
            <person name="Berges H."/>
            <person name="Blanchet N."/>
            <person name="Boniface M.C."/>
            <person name="Brunel D."/>
            <person name="Catrice O."/>
            <person name="Chaidir N."/>
            <person name="Claudel C."/>
            <person name="Donnadieu C."/>
            <person name="Faraut T."/>
            <person name="Fievet G."/>
            <person name="Helmstetter N."/>
            <person name="King M."/>
            <person name="Knapp S.J."/>
            <person name="Lai Z."/>
            <person name="Le Paslier M.C."/>
            <person name="Lippi Y."/>
            <person name="Lorenzon L."/>
            <person name="Mandel J.R."/>
            <person name="Marage G."/>
            <person name="Marchand G."/>
            <person name="Marquand E."/>
            <person name="Bret-Mestries E."/>
            <person name="Morien E."/>
            <person name="Nambeesan S."/>
            <person name="Nguyen T."/>
            <person name="Pegot-Espagnet P."/>
            <person name="Pouilly N."/>
            <person name="Raftis F."/>
            <person name="Sallet E."/>
            <person name="Schiex T."/>
            <person name="Thomas J."/>
            <person name="Vandecasteele C."/>
            <person name="Vares D."/>
            <person name="Vear F."/>
            <person name="Vautrin S."/>
            <person name="Crespi M."/>
            <person name="Mangin B."/>
            <person name="Burke J.M."/>
            <person name="Salse J."/>
            <person name="Munos S."/>
            <person name="Vincourt P."/>
            <person name="Rieseberg L.H."/>
            <person name="Langlade N.B."/>
        </authorList>
    </citation>
    <scope>NUCLEOTIDE SEQUENCE</scope>
    <source>
        <tissue evidence="2">Leaves</tissue>
    </source>
</reference>
<feature type="signal peptide" evidence="1">
    <location>
        <begin position="1"/>
        <end position="17"/>
    </location>
</feature>
<evidence type="ECO:0000313" key="2">
    <source>
        <dbReference type="EMBL" id="KAF5783412.1"/>
    </source>
</evidence>